<evidence type="ECO:0000313" key="3">
    <source>
        <dbReference type="Proteomes" id="UP000185728"/>
    </source>
</evidence>
<sequence>MKKRDYSQIPLVDKKGEKARFEMDVDGHIAFMEYTVSKQDIVYLTHTEVPSELGGQGVGSALVGKVLDFVKKEKKQMAPLCPFVVAYLKRHPEAGEGILAPGYNIK</sequence>
<evidence type="ECO:0000313" key="2">
    <source>
        <dbReference type="EMBL" id="SIS54892.1"/>
    </source>
</evidence>
<proteinExistence type="predicted"/>
<dbReference type="SUPFAM" id="SSF55729">
    <property type="entry name" value="Acyl-CoA N-acyltransferases (Nat)"/>
    <property type="match status" value="1"/>
</dbReference>
<reference evidence="2 3" key="1">
    <citation type="submission" date="2017-01" db="EMBL/GenBank/DDBJ databases">
        <authorList>
            <person name="Varghese N."/>
            <person name="Submissions S."/>
        </authorList>
    </citation>
    <scope>NUCLEOTIDE SEQUENCE [LARGE SCALE GENOMIC DNA]</scope>
    <source>
        <strain evidence="2 3">DSM 2061</strain>
    </source>
</reference>
<dbReference type="Proteomes" id="UP000185728">
    <property type="component" value="Unassembled WGS sequence"/>
</dbReference>
<comment type="caution">
    <text evidence="2">The sequence shown here is derived from an EMBL/GenBank/DDBJ whole genome shotgun (WGS) entry which is preliminary data.</text>
</comment>
<accession>A0ABY1KNS4</accession>
<name>A0ABY1KNS4_9FLAO</name>
<dbReference type="PANTHER" id="PTHR31435">
    <property type="entry name" value="PROTEIN NATD1"/>
    <property type="match status" value="1"/>
</dbReference>
<dbReference type="Pfam" id="PF14542">
    <property type="entry name" value="Acetyltransf_CG"/>
    <property type="match status" value="1"/>
</dbReference>
<dbReference type="Gene3D" id="3.40.630.30">
    <property type="match status" value="1"/>
</dbReference>
<dbReference type="PANTHER" id="PTHR31435:SF10">
    <property type="entry name" value="BSR4717 PROTEIN"/>
    <property type="match status" value="1"/>
</dbReference>
<keyword evidence="3" id="KW-1185">Reference proteome</keyword>
<dbReference type="PROSITE" id="PS51729">
    <property type="entry name" value="GNAT_YJDJ"/>
    <property type="match status" value="1"/>
</dbReference>
<dbReference type="InterPro" id="IPR016181">
    <property type="entry name" value="Acyl_CoA_acyltransferase"/>
</dbReference>
<dbReference type="InterPro" id="IPR031165">
    <property type="entry name" value="GNAT_YJDJ"/>
</dbReference>
<evidence type="ECO:0000259" key="1">
    <source>
        <dbReference type="PROSITE" id="PS51729"/>
    </source>
</evidence>
<gene>
    <name evidence="2" type="ORF">SAMN05421766_102676</name>
</gene>
<dbReference type="EMBL" id="FTOB01000002">
    <property type="protein sequence ID" value="SIS54892.1"/>
    <property type="molecule type" value="Genomic_DNA"/>
</dbReference>
<dbReference type="InterPro" id="IPR045057">
    <property type="entry name" value="Gcn5-rel_NAT"/>
</dbReference>
<dbReference type="RefSeq" id="WP_076454477.1">
    <property type="nucleotide sequence ID" value="NZ_FTOB01000002.1"/>
</dbReference>
<protein>
    <recommendedName>
        <fullName evidence="1">N-acetyltransferase domain-containing protein</fullName>
    </recommendedName>
</protein>
<organism evidence="2 3">
    <name type="scientific">Zobellia uliginosa</name>
    <dbReference type="NCBI Taxonomy" id="143224"/>
    <lineage>
        <taxon>Bacteria</taxon>
        <taxon>Pseudomonadati</taxon>
        <taxon>Bacteroidota</taxon>
        <taxon>Flavobacteriia</taxon>
        <taxon>Flavobacteriales</taxon>
        <taxon>Flavobacteriaceae</taxon>
        <taxon>Zobellia</taxon>
    </lineage>
</organism>
<feature type="domain" description="N-acetyltransferase" evidence="1">
    <location>
        <begin position="13"/>
        <end position="99"/>
    </location>
</feature>